<protein>
    <recommendedName>
        <fullName evidence="3">Ycf1</fullName>
    </recommendedName>
</protein>
<sequence length="74" mass="8719">MKYFLIHRYGVGLLGNNNIQRKKEQFCSFSGYLKKKFDDDVSSELCKVDNSASSNWFQKKNLVMFNPRYGRISK</sequence>
<gene>
    <name evidence="1" type="ORF">M6B38_153950</name>
</gene>
<reference evidence="1" key="1">
    <citation type="journal article" date="2023" name="GigaByte">
        <title>Genome assembly of the bearded iris, Iris pallida Lam.</title>
        <authorList>
            <person name="Bruccoleri R.E."/>
            <person name="Oakeley E.J."/>
            <person name="Faust A.M.E."/>
            <person name="Altorfer M."/>
            <person name="Dessus-Babus S."/>
            <person name="Burckhardt D."/>
            <person name="Oertli M."/>
            <person name="Naumann U."/>
            <person name="Petersen F."/>
            <person name="Wong J."/>
        </authorList>
    </citation>
    <scope>NUCLEOTIDE SEQUENCE</scope>
    <source>
        <strain evidence="1">GSM-AAB239-AS_SAM_17_03QT</strain>
    </source>
</reference>
<dbReference type="EMBL" id="JANAVB010031619">
    <property type="protein sequence ID" value="KAJ6811469.1"/>
    <property type="molecule type" value="Genomic_DNA"/>
</dbReference>
<keyword evidence="2" id="KW-1185">Reference proteome</keyword>
<evidence type="ECO:0000313" key="2">
    <source>
        <dbReference type="Proteomes" id="UP001140949"/>
    </source>
</evidence>
<name>A0AAX6F5L2_IRIPA</name>
<dbReference type="AlphaFoldDB" id="A0AAX6F5L2"/>
<comment type="caution">
    <text evidence="1">The sequence shown here is derived from an EMBL/GenBank/DDBJ whole genome shotgun (WGS) entry which is preliminary data.</text>
</comment>
<reference evidence="1" key="2">
    <citation type="submission" date="2023-04" db="EMBL/GenBank/DDBJ databases">
        <authorList>
            <person name="Bruccoleri R.E."/>
            <person name="Oakeley E.J."/>
            <person name="Faust A.-M."/>
            <person name="Dessus-Babus S."/>
            <person name="Altorfer M."/>
            <person name="Burckhardt D."/>
            <person name="Oertli M."/>
            <person name="Naumann U."/>
            <person name="Petersen F."/>
            <person name="Wong J."/>
        </authorList>
    </citation>
    <scope>NUCLEOTIDE SEQUENCE</scope>
    <source>
        <strain evidence="1">GSM-AAB239-AS_SAM_17_03QT</strain>
        <tissue evidence="1">Leaf</tissue>
    </source>
</reference>
<organism evidence="1 2">
    <name type="scientific">Iris pallida</name>
    <name type="common">Sweet iris</name>
    <dbReference type="NCBI Taxonomy" id="29817"/>
    <lineage>
        <taxon>Eukaryota</taxon>
        <taxon>Viridiplantae</taxon>
        <taxon>Streptophyta</taxon>
        <taxon>Embryophyta</taxon>
        <taxon>Tracheophyta</taxon>
        <taxon>Spermatophyta</taxon>
        <taxon>Magnoliopsida</taxon>
        <taxon>Liliopsida</taxon>
        <taxon>Asparagales</taxon>
        <taxon>Iridaceae</taxon>
        <taxon>Iridoideae</taxon>
        <taxon>Irideae</taxon>
        <taxon>Iris</taxon>
    </lineage>
</organism>
<accession>A0AAX6F5L2</accession>
<proteinExistence type="predicted"/>
<evidence type="ECO:0008006" key="3">
    <source>
        <dbReference type="Google" id="ProtNLM"/>
    </source>
</evidence>
<evidence type="ECO:0000313" key="1">
    <source>
        <dbReference type="EMBL" id="KAJ6811469.1"/>
    </source>
</evidence>
<dbReference type="Proteomes" id="UP001140949">
    <property type="component" value="Unassembled WGS sequence"/>
</dbReference>